<dbReference type="GO" id="GO:0042602">
    <property type="term" value="F:riboflavin reductase (NADPH) activity"/>
    <property type="evidence" value="ECO:0007669"/>
    <property type="project" value="TreeGrafter"/>
</dbReference>
<accession>A0AAW0YT69</accession>
<dbReference type="InterPro" id="IPR002563">
    <property type="entry name" value="Flavin_Rdtase-like_dom"/>
</dbReference>
<feature type="compositionally biased region" description="Polar residues" evidence="2">
    <location>
        <begin position="235"/>
        <end position="245"/>
    </location>
</feature>
<gene>
    <name evidence="4" type="ORF">IAR55_007016</name>
</gene>
<dbReference type="SUPFAM" id="SSF50475">
    <property type="entry name" value="FMN-binding split barrel"/>
    <property type="match status" value="1"/>
</dbReference>
<dbReference type="EMBL" id="JBCAWK010000015">
    <property type="protein sequence ID" value="KAK8843359.1"/>
    <property type="molecule type" value="Genomic_DNA"/>
</dbReference>
<proteinExistence type="predicted"/>
<feature type="domain" description="Flavin reductase like" evidence="3">
    <location>
        <begin position="43"/>
        <end position="103"/>
    </location>
</feature>
<dbReference type="InterPro" id="IPR050268">
    <property type="entry name" value="NADH-dep_flavin_reductase"/>
</dbReference>
<dbReference type="Proteomes" id="UP001388673">
    <property type="component" value="Unassembled WGS sequence"/>
</dbReference>
<dbReference type="AlphaFoldDB" id="A0AAW0YT69"/>
<dbReference type="GeneID" id="92184274"/>
<keyword evidence="1" id="KW-0560">Oxidoreductase</keyword>
<dbReference type="Pfam" id="PF01613">
    <property type="entry name" value="Flavin_Reduct"/>
    <property type="match status" value="2"/>
</dbReference>
<dbReference type="KEGG" id="kne:92184274"/>
<feature type="compositionally biased region" description="Low complexity" evidence="2">
    <location>
        <begin position="203"/>
        <end position="234"/>
    </location>
</feature>
<protein>
    <recommendedName>
        <fullName evidence="3">Flavin reductase like domain-containing protein</fullName>
    </recommendedName>
</protein>
<evidence type="ECO:0000256" key="1">
    <source>
        <dbReference type="ARBA" id="ARBA00023002"/>
    </source>
</evidence>
<dbReference type="RefSeq" id="XP_066799307.1">
    <property type="nucleotide sequence ID" value="XM_066950092.1"/>
</dbReference>
<sequence length="387" mass="41661">MSRPGITRSRACRRHTIRALRRGISIRANQGEGDPSILLREVMRNVAQPVAIAVTSVPSSSPLHPLARYHGATLTSFTSLTLHPHPLVAFSLRLPSRMADCLRPWRTNGTTENSTVSTRTSENRAASSTRDTSLDPEWRRGREQIVSKSGLGAGGGLKLPPKSALPWPLSKLPMPEDPPPWAQELFSKLPNPMAVGPGPSPPSRSTSSSSSSSSSTSTSSLPSSSSDPNNTSSSVQSQPQPRTNYTPLTISLLSTLNENIADQLSQPRADHSTIFALPDTWTHADADAEADPDPDQNDGHPPSLRDCVGSLRCQVVGSVRLKDLCGGEEDGVDAIDCHLGPNRSRTKGEGSELFICRVVGVEMGGEGLEPLLHWRRKYAGVKVNQDR</sequence>
<dbReference type="InterPro" id="IPR012349">
    <property type="entry name" value="Split_barrel_FMN-bd"/>
</dbReference>
<dbReference type="PANTHER" id="PTHR30466:SF1">
    <property type="entry name" value="FMN REDUCTASE (NADH) RUTF"/>
    <property type="match status" value="1"/>
</dbReference>
<feature type="compositionally biased region" description="Basic and acidic residues" evidence="2">
    <location>
        <begin position="132"/>
        <end position="145"/>
    </location>
</feature>
<comment type="caution">
    <text evidence="4">The sequence shown here is derived from an EMBL/GenBank/DDBJ whole genome shotgun (WGS) entry which is preliminary data.</text>
</comment>
<feature type="region of interest" description="Disordered" evidence="2">
    <location>
        <begin position="105"/>
        <end position="245"/>
    </location>
</feature>
<reference evidence="4 5" key="1">
    <citation type="journal article" date="2024" name="bioRxiv">
        <title>Comparative genomics of Cryptococcus and Kwoniella reveals pathogenesis evolution and contrasting karyotype dynamics via intercentromeric recombination or chromosome fusion.</title>
        <authorList>
            <person name="Coelho M.A."/>
            <person name="David-Palma M."/>
            <person name="Shea T."/>
            <person name="Bowers K."/>
            <person name="McGinley-Smith S."/>
            <person name="Mohammad A.W."/>
            <person name="Gnirke A."/>
            <person name="Yurkov A.M."/>
            <person name="Nowrousian M."/>
            <person name="Sun S."/>
            <person name="Cuomo C.A."/>
            <person name="Heitman J."/>
        </authorList>
    </citation>
    <scope>NUCLEOTIDE SEQUENCE [LARGE SCALE GENOMIC DNA]</scope>
    <source>
        <strain evidence="4 5">CBS 13917</strain>
    </source>
</reference>
<feature type="compositionally biased region" description="Polar residues" evidence="2">
    <location>
        <begin position="107"/>
        <end position="131"/>
    </location>
</feature>
<evidence type="ECO:0000313" key="5">
    <source>
        <dbReference type="Proteomes" id="UP001388673"/>
    </source>
</evidence>
<evidence type="ECO:0000256" key="2">
    <source>
        <dbReference type="SAM" id="MobiDB-lite"/>
    </source>
</evidence>
<evidence type="ECO:0000313" key="4">
    <source>
        <dbReference type="EMBL" id="KAK8843359.1"/>
    </source>
</evidence>
<name>A0AAW0YT69_9TREE</name>
<keyword evidence="5" id="KW-1185">Reference proteome</keyword>
<dbReference type="GO" id="GO:0010181">
    <property type="term" value="F:FMN binding"/>
    <property type="evidence" value="ECO:0007669"/>
    <property type="project" value="InterPro"/>
</dbReference>
<dbReference type="PANTHER" id="PTHR30466">
    <property type="entry name" value="FLAVIN REDUCTASE"/>
    <property type="match status" value="1"/>
</dbReference>
<organism evidence="4 5">
    <name type="scientific">Kwoniella newhampshirensis</name>
    <dbReference type="NCBI Taxonomy" id="1651941"/>
    <lineage>
        <taxon>Eukaryota</taxon>
        <taxon>Fungi</taxon>
        <taxon>Dikarya</taxon>
        <taxon>Basidiomycota</taxon>
        <taxon>Agaricomycotina</taxon>
        <taxon>Tremellomycetes</taxon>
        <taxon>Tremellales</taxon>
        <taxon>Cryptococcaceae</taxon>
        <taxon>Kwoniella</taxon>
    </lineage>
</organism>
<feature type="domain" description="Flavin reductase like" evidence="3">
    <location>
        <begin position="248"/>
        <end position="381"/>
    </location>
</feature>
<evidence type="ECO:0000259" key="3">
    <source>
        <dbReference type="Pfam" id="PF01613"/>
    </source>
</evidence>
<dbReference type="Gene3D" id="2.30.110.10">
    <property type="entry name" value="Electron Transport, Fmn-binding Protein, Chain A"/>
    <property type="match status" value="2"/>
</dbReference>